<keyword evidence="3" id="KW-0418">Kinase</keyword>
<reference evidence="7 8" key="1">
    <citation type="submission" date="2024-11" db="EMBL/GenBank/DDBJ databases">
        <title>Chromosome-level genome assembly of the freshwater bivalve Anodonta woodiana.</title>
        <authorList>
            <person name="Chen X."/>
        </authorList>
    </citation>
    <scope>NUCLEOTIDE SEQUENCE [LARGE SCALE GENOMIC DNA]</scope>
    <source>
        <strain evidence="7">MN2024</strain>
        <tissue evidence="7">Gills</tissue>
    </source>
</reference>
<dbReference type="EMBL" id="JBJQND010000015">
    <property type="protein sequence ID" value="KAL3851643.1"/>
    <property type="molecule type" value="Genomic_DNA"/>
</dbReference>
<dbReference type="InterPro" id="IPR045864">
    <property type="entry name" value="aa-tRNA-synth_II/BPL/LPL"/>
</dbReference>
<dbReference type="GO" id="GO:0006950">
    <property type="term" value="P:response to stress"/>
    <property type="evidence" value="ECO:0007669"/>
    <property type="project" value="UniProtKB-ARBA"/>
</dbReference>
<sequence>MANSSMDKGLEDVFKGPGELKHALTSSVELESLGQGGFGRVVKQLDGFDEKTYAVKKIRINLDSKNPTKKIQDIKKEVAHLSNLTHPNIVRYYNSWIEKSDDPEKRESEDESENECSESEDSSSYDLEYGTGDEYKYPKFYIEEFEEDICRGAEDAGIDFWDDNLTCEETDFQNEEPKEKPLKIYDICIRMEYCSSSLKECIQRDLYKDVDVFWRLLKQILSGLEYIHDQGIIHRDVNPSNIFLTDTMCIKIGDFGLATTKTIKNSLESARDEKDISNVETYNEEYSSLSGGVGTELYAAPETKALKRCTYDQKSDMYSLGFTVFEMSYRSFQTHMEKIYVFDDLARSIFPSDFNESTKPMQVRIIRSLVQSDPSKRPSAKDILDPINDYLPPSLEEEQQFHAKLRSILKDLKSNRRLLLFQDIFNKGENIDSEYVPDEELEQYCGNFFDDNVVRFRDAFSSICRQNGAKEFNMPVLVPRSSDFESSGEVQLVDKTGTILSLINDPSISLARYLARQNLENSKLYSTCPVYKIKGGKKLQEQRIYTFYHMTSTEINFKLAKLLEMLNRFMCNVVPFRDMEWHFIFGNSAITETFLAKFGIKGSTYTKLLRSAVEQRCRLNTNMLVSEGVKKQRAQDLNRYVRPREIDFFVKDLGEKFCSSAKLRPKVKELFRTAFADQKQIRDFAAQMGVNAKVYFAIDLLRFMKYTSGFMFVLRIQTKSTRKMFQYVAHGGVCNNLLLRCNAQPSDIAKKTQMNHSLIGFNIMSDLLVEMAKPESPREKRSRLQWSSSFASLPIGQFS</sequence>
<dbReference type="Proteomes" id="UP001634394">
    <property type="component" value="Unassembled WGS sequence"/>
</dbReference>
<proteinExistence type="predicted"/>
<comment type="caution">
    <text evidence="7">The sequence shown here is derived from an EMBL/GenBank/DDBJ whole genome shotgun (WGS) entry which is preliminary data.</text>
</comment>
<dbReference type="Gene3D" id="3.30.930.10">
    <property type="entry name" value="Bira Bifunctional Protein, Domain 2"/>
    <property type="match status" value="1"/>
</dbReference>
<evidence type="ECO:0000256" key="2">
    <source>
        <dbReference type="ARBA" id="ARBA00022741"/>
    </source>
</evidence>
<dbReference type="Gene3D" id="3.30.200.20">
    <property type="entry name" value="Phosphorylase Kinase, domain 1"/>
    <property type="match status" value="1"/>
</dbReference>
<keyword evidence="1" id="KW-0808">Transferase</keyword>
<accession>A0ABD3UU09</accession>
<dbReference type="GO" id="GO:0005524">
    <property type="term" value="F:ATP binding"/>
    <property type="evidence" value="ECO:0007669"/>
    <property type="project" value="UniProtKB-KW"/>
</dbReference>
<evidence type="ECO:0000313" key="7">
    <source>
        <dbReference type="EMBL" id="KAL3851643.1"/>
    </source>
</evidence>
<dbReference type="PROSITE" id="PS50011">
    <property type="entry name" value="PROTEIN_KINASE_DOM"/>
    <property type="match status" value="1"/>
</dbReference>
<dbReference type="GO" id="GO:0010468">
    <property type="term" value="P:regulation of gene expression"/>
    <property type="evidence" value="ECO:0007669"/>
    <property type="project" value="UniProtKB-ARBA"/>
</dbReference>
<dbReference type="InterPro" id="IPR050339">
    <property type="entry name" value="CC_SR_Kinase"/>
</dbReference>
<feature type="region of interest" description="Disordered" evidence="5">
    <location>
        <begin position="100"/>
        <end position="130"/>
    </location>
</feature>
<dbReference type="PANTHER" id="PTHR11042">
    <property type="entry name" value="EUKARYOTIC TRANSLATION INITIATION FACTOR 2-ALPHA KINASE EIF2-ALPHA KINASE -RELATED"/>
    <property type="match status" value="1"/>
</dbReference>
<dbReference type="InterPro" id="IPR000719">
    <property type="entry name" value="Prot_kinase_dom"/>
</dbReference>
<evidence type="ECO:0000259" key="6">
    <source>
        <dbReference type="PROSITE" id="PS50011"/>
    </source>
</evidence>
<feature type="compositionally biased region" description="Acidic residues" evidence="5">
    <location>
        <begin position="109"/>
        <end position="123"/>
    </location>
</feature>
<evidence type="ECO:0000256" key="3">
    <source>
        <dbReference type="ARBA" id="ARBA00022777"/>
    </source>
</evidence>
<evidence type="ECO:0000256" key="1">
    <source>
        <dbReference type="ARBA" id="ARBA00022679"/>
    </source>
</evidence>
<organism evidence="7 8">
    <name type="scientific">Sinanodonta woodiana</name>
    <name type="common">Chinese pond mussel</name>
    <name type="synonym">Anodonta woodiana</name>
    <dbReference type="NCBI Taxonomy" id="1069815"/>
    <lineage>
        <taxon>Eukaryota</taxon>
        <taxon>Metazoa</taxon>
        <taxon>Spiralia</taxon>
        <taxon>Lophotrochozoa</taxon>
        <taxon>Mollusca</taxon>
        <taxon>Bivalvia</taxon>
        <taxon>Autobranchia</taxon>
        <taxon>Heteroconchia</taxon>
        <taxon>Palaeoheterodonta</taxon>
        <taxon>Unionida</taxon>
        <taxon>Unionoidea</taxon>
        <taxon>Unionidae</taxon>
        <taxon>Unioninae</taxon>
        <taxon>Sinanodonta</taxon>
    </lineage>
</organism>
<dbReference type="PANTHER" id="PTHR11042:SF136">
    <property type="entry name" value="EIF-2-ALPHA KINASE GCN2"/>
    <property type="match status" value="1"/>
</dbReference>
<dbReference type="Pfam" id="PF00069">
    <property type="entry name" value="Pkinase"/>
    <property type="match status" value="2"/>
</dbReference>
<evidence type="ECO:0000256" key="5">
    <source>
        <dbReference type="SAM" id="MobiDB-lite"/>
    </source>
</evidence>
<dbReference type="GO" id="GO:0016301">
    <property type="term" value="F:kinase activity"/>
    <property type="evidence" value="ECO:0007669"/>
    <property type="project" value="UniProtKB-KW"/>
</dbReference>
<evidence type="ECO:0000256" key="4">
    <source>
        <dbReference type="ARBA" id="ARBA00022840"/>
    </source>
</evidence>
<feature type="domain" description="Protein kinase" evidence="6">
    <location>
        <begin position="27"/>
        <end position="391"/>
    </location>
</feature>
<dbReference type="SUPFAM" id="SSF55681">
    <property type="entry name" value="Class II aaRS and biotin synthetases"/>
    <property type="match status" value="1"/>
</dbReference>
<dbReference type="SUPFAM" id="SSF56112">
    <property type="entry name" value="Protein kinase-like (PK-like)"/>
    <property type="match status" value="1"/>
</dbReference>
<name>A0ABD3UU09_SINWO</name>
<dbReference type="AlphaFoldDB" id="A0ABD3UU09"/>
<dbReference type="InterPro" id="IPR011009">
    <property type="entry name" value="Kinase-like_dom_sf"/>
</dbReference>
<dbReference type="Gene3D" id="1.10.510.10">
    <property type="entry name" value="Transferase(Phosphotransferase) domain 1"/>
    <property type="match status" value="1"/>
</dbReference>
<keyword evidence="8" id="KW-1185">Reference proteome</keyword>
<gene>
    <name evidence="7" type="ORF">ACJMK2_015375</name>
</gene>
<dbReference type="GO" id="GO:0051246">
    <property type="term" value="P:regulation of protein metabolic process"/>
    <property type="evidence" value="ECO:0007669"/>
    <property type="project" value="UniProtKB-ARBA"/>
</dbReference>
<evidence type="ECO:0000313" key="8">
    <source>
        <dbReference type="Proteomes" id="UP001634394"/>
    </source>
</evidence>
<keyword evidence="4" id="KW-0067">ATP-binding</keyword>
<protein>
    <recommendedName>
        <fullName evidence="6">Protein kinase domain-containing protein</fullName>
    </recommendedName>
</protein>
<keyword evidence="2" id="KW-0547">Nucleotide-binding</keyword>